<dbReference type="RefSeq" id="WP_227307488.1">
    <property type="nucleotide sequence ID" value="NZ_JAESVA010000003.1"/>
</dbReference>
<feature type="compositionally biased region" description="Pro residues" evidence="1">
    <location>
        <begin position="84"/>
        <end position="102"/>
    </location>
</feature>
<dbReference type="Proteomes" id="UP000721844">
    <property type="component" value="Unassembled WGS sequence"/>
</dbReference>
<evidence type="ECO:0000256" key="1">
    <source>
        <dbReference type="SAM" id="MobiDB-lite"/>
    </source>
</evidence>
<feature type="transmembrane region" description="Helical" evidence="2">
    <location>
        <begin position="13"/>
        <end position="33"/>
    </location>
</feature>
<comment type="caution">
    <text evidence="3">The sequence shown here is derived from an EMBL/GenBank/DDBJ whole genome shotgun (WGS) entry which is preliminary data.</text>
</comment>
<feature type="compositionally biased region" description="Basic and acidic residues" evidence="1">
    <location>
        <begin position="67"/>
        <end position="76"/>
    </location>
</feature>
<evidence type="ECO:0000313" key="3">
    <source>
        <dbReference type="EMBL" id="MCB8880839.1"/>
    </source>
</evidence>
<keyword evidence="4" id="KW-1185">Reference proteome</keyword>
<sequence length="141" mass="16408">MTMPFTLPPWLPWWVPILVLVPAILYGLVFLLMPFSVLGLKGRLDVIEARLDEVQHEIRTLSLRLGEPARHYRPDEDAYDTSPLPAPPAQTPRSRPPVPPAHDPYRYDDEPEPRADQRQRPVRAERYEPRPATRSEPRFDR</sequence>
<keyword evidence="2" id="KW-0812">Transmembrane</keyword>
<gene>
    <name evidence="3" type="ORF">ACELLULO517_11390</name>
</gene>
<proteinExistence type="predicted"/>
<dbReference type="EMBL" id="JAESVA010000003">
    <property type="protein sequence ID" value="MCB8880839.1"/>
    <property type="molecule type" value="Genomic_DNA"/>
</dbReference>
<feature type="compositionally biased region" description="Basic and acidic residues" evidence="1">
    <location>
        <begin position="103"/>
        <end position="141"/>
    </location>
</feature>
<evidence type="ECO:0000256" key="2">
    <source>
        <dbReference type="SAM" id="Phobius"/>
    </source>
</evidence>
<reference evidence="3 4" key="1">
    <citation type="journal article" date="2021" name="Microorganisms">
        <title>Acidisoma silvae sp. nov. and Acidisomacellulosilytica sp. nov., Two Acidophilic Bacteria Isolated from Decaying Wood, Hydrolyzing Cellulose and Producing Poly-3-hydroxybutyrate.</title>
        <authorList>
            <person name="Mieszkin S."/>
            <person name="Pouder E."/>
            <person name="Uroz S."/>
            <person name="Simon-Colin C."/>
            <person name="Alain K."/>
        </authorList>
    </citation>
    <scope>NUCLEOTIDE SEQUENCE [LARGE SCALE GENOMIC DNA]</scope>
    <source>
        <strain evidence="3 4">HW T5.17</strain>
    </source>
</reference>
<keyword evidence="2" id="KW-1133">Transmembrane helix</keyword>
<protein>
    <submittedName>
        <fullName evidence="3">Uncharacterized protein</fullName>
    </submittedName>
</protein>
<evidence type="ECO:0000313" key="4">
    <source>
        <dbReference type="Proteomes" id="UP000721844"/>
    </source>
</evidence>
<name>A0A963Z1K2_9PROT</name>
<accession>A0A963Z1K2</accession>
<dbReference type="AlphaFoldDB" id="A0A963Z1K2"/>
<feature type="region of interest" description="Disordered" evidence="1">
    <location>
        <begin position="66"/>
        <end position="141"/>
    </location>
</feature>
<keyword evidence="2" id="KW-0472">Membrane</keyword>
<organism evidence="3 4">
    <name type="scientific">Acidisoma cellulosilyticum</name>
    <dbReference type="NCBI Taxonomy" id="2802395"/>
    <lineage>
        <taxon>Bacteria</taxon>
        <taxon>Pseudomonadati</taxon>
        <taxon>Pseudomonadota</taxon>
        <taxon>Alphaproteobacteria</taxon>
        <taxon>Acetobacterales</taxon>
        <taxon>Acidocellaceae</taxon>
        <taxon>Acidisoma</taxon>
    </lineage>
</organism>